<dbReference type="AlphaFoldDB" id="A0A379X429"/>
<dbReference type="EMBL" id="UGXT01000002">
    <property type="protein sequence ID" value="SUH40648.1"/>
    <property type="molecule type" value="Genomic_DNA"/>
</dbReference>
<evidence type="ECO:0000313" key="2">
    <source>
        <dbReference type="Proteomes" id="UP000254712"/>
    </source>
</evidence>
<gene>
    <name evidence="1" type="ORF">NCTC8261_07056</name>
</gene>
<organism evidence="1 2">
    <name type="scientific">Salmonella enterica I</name>
    <dbReference type="NCBI Taxonomy" id="59201"/>
    <lineage>
        <taxon>Bacteria</taxon>
        <taxon>Pseudomonadati</taxon>
        <taxon>Pseudomonadota</taxon>
        <taxon>Gammaproteobacteria</taxon>
        <taxon>Enterobacterales</taxon>
        <taxon>Enterobacteriaceae</taxon>
        <taxon>Salmonella</taxon>
    </lineage>
</organism>
<dbReference type="Proteomes" id="UP000254712">
    <property type="component" value="Unassembled WGS sequence"/>
</dbReference>
<reference evidence="1 2" key="1">
    <citation type="submission" date="2018-06" db="EMBL/GenBank/DDBJ databases">
        <authorList>
            <consortium name="Pathogen Informatics"/>
            <person name="Doyle S."/>
        </authorList>
    </citation>
    <scope>NUCLEOTIDE SEQUENCE [LARGE SCALE GENOMIC DNA]</scope>
    <source>
        <strain evidence="1 2">NCTC8261</strain>
    </source>
</reference>
<accession>A0A379X429</accession>
<proteinExistence type="predicted"/>
<name>A0A379X429_SALET</name>
<evidence type="ECO:0000313" key="1">
    <source>
        <dbReference type="EMBL" id="SUH40648.1"/>
    </source>
</evidence>
<protein>
    <submittedName>
        <fullName evidence="1">Uncharacterized protein</fullName>
    </submittedName>
</protein>
<sequence>MLQQAGDSVGGSGVNQRVAEFFVHDAAGQARENTHMLSPAACLLSVSIMMNCASSSPQRTGAFRRATLMVDCSICSDLLCGMAKLKPSPVENTALARP</sequence>